<name>A0A699UDI6_TANCI</name>
<reference evidence="2" key="1">
    <citation type="journal article" date="2019" name="Sci. Rep.">
        <title>Draft genome of Tanacetum cinerariifolium, the natural source of mosquito coil.</title>
        <authorList>
            <person name="Yamashiro T."/>
            <person name="Shiraishi A."/>
            <person name="Satake H."/>
            <person name="Nakayama K."/>
        </authorList>
    </citation>
    <scope>NUCLEOTIDE SEQUENCE</scope>
</reference>
<comment type="caution">
    <text evidence="2">The sequence shown here is derived from an EMBL/GenBank/DDBJ whole genome shotgun (WGS) entry which is preliminary data.</text>
</comment>
<dbReference type="EMBL" id="BKCJ011317972">
    <property type="protein sequence ID" value="GFD19871.1"/>
    <property type="molecule type" value="Genomic_DNA"/>
</dbReference>
<organism evidence="2">
    <name type="scientific">Tanacetum cinerariifolium</name>
    <name type="common">Dalmatian daisy</name>
    <name type="synonym">Chrysanthemum cinerariifolium</name>
    <dbReference type="NCBI Taxonomy" id="118510"/>
    <lineage>
        <taxon>Eukaryota</taxon>
        <taxon>Viridiplantae</taxon>
        <taxon>Streptophyta</taxon>
        <taxon>Embryophyta</taxon>
        <taxon>Tracheophyta</taxon>
        <taxon>Spermatophyta</taxon>
        <taxon>Magnoliopsida</taxon>
        <taxon>eudicotyledons</taxon>
        <taxon>Gunneridae</taxon>
        <taxon>Pentapetalae</taxon>
        <taxon>asterids</taxon>
        <taxon>campanulids</taxon>
        <taxon>Asterales</taxon>
        <taxon>Asteraceae</taxon>
        <taxon>Asteroideae</taxon>
        <taxon>Anthemideae</taxon>
        <taxon>Anthemidinae</taxon>
        <taxon>Tanacetum</taxon>
    </lineage>
</organism>
<feature type="non-terminal residue" evidence="2">
    <location>
        <position position="1"/>
    </location>
</feature>
<gene>
    <name evidence="2" type="ORF">Tci_891840</name>
</gene>
<feature type="region of interest" description="Disordered" evidence="1">
    <location>
        <begin position="40"/>
        <end position="79"/>
    </location>
</feature>
<proteinExistence type="predicted"/>
<dbReference type="AlphaFoldDB" id="A0A699UDI6"/>
<evidence type="ECO:0000313" key="2">
    <source>
        <dbReference type="EMBL" id="GFD19871.1"/>
    </source>
</evidence>
<protein>
    <submittedName>
        <fullName evidence="2">Uncharacterized protein</fullName>
    </submittedName>
</protein>
<feature type="compositionally biased region" description="Basic and acidic residues" evidence="1">
    <location>
        <begin position="61"/>
        <end position="79"/>
    </location>
</feature>
<feature type="non-terminal residue" evidence="2">
    <location>
        <position position="79"/>
    </location>
</feature>
<accession>A0A699UDI6</accession>
<evidence type="ECO:0000256" key="1">
    <source>
        <dbReference type="SAM" id="MobiDB-lite"/>
    </source>
</evidence>
<sequence length="79" mass="8712">KNDFALWQVRIKALQEQQGLAAALEELPATTIAAYNTVTSEDDRSKGDVGEGLYVRGKSGMKQDTDSAWQNHREEATDS</sequence>